<comment type="similarity">
    <text evidence="1">Belongs to the thioesterase PaaI family.</text>
</comment>
<reference evidence="4 5" key="1">
    <citation type="submission" date="2018-12" db="EMBL/GenBank/DDBJ databases">
        <title>Bacillus yapensis draft genome sequence.</title>
        <authorList>
            <person name="Yu L."/>
            <person name="Xu X."/>
            <person name="Tang X."/>
        </authorList>
    </citation>
    <scope>NUCLEOTIDE SEQUENCE [LARGE SCALE GENOMIC DNA]</scope>
    <source>
        <strain evidence="4 5">XXST-01</strain>
    </source>
</reference>
<dbReference type="NCBIfam" id="TIGR00369">
    <property type="entry name" value="unchar_dom_1"/>
    <property type="match status" value="1"/>
</dbReference>
<dbReference type="CDD" id="cd03443">
    <property type="entry name" value="PaaI_thioesterase"/>
    <property type="match status" value="1"/>
</dbReference>
<feature type="domain" description="Thioesterase" evidence="3">
    <location>
        <begin position="69"/>
        <end position="144"/>
    </location>
</feature>
<dbReference type="Gene3D" id="3.10.129.10">
    <property type="entry name" value="Hotdog Thioesterase"/>
    <property type="match status" value="1"/>
</dbReference>
<dbReference type="PANTHER" id="PTHR21660">
    <property type="entry name" value="THIOESTERASE SUPERFAMILY MEMBER-RELATED"/>
    <property type="match status" value="1"/>
</dbReference>
<proteinExistence type="inferred from homology"/>
<comment type="caution">
    <text evidence="4">The sequence shown here is derived from an EMBL/GenBank/DDBJ whole genome shotgun (WGS) entry which is preliminary data.</text>
</comment>
<dbReference type="InterPro" id="IPR039298">
    <property type="entry name" value="ACOT13"/>
</dbReference>
<organism evidence="4 5">
    <name type="scientific">Bacillus yapensis</name>
    <dbReference type="NCBI Taxonomy" id="2492960"/>
    <lineage>
        <taxon>Bacteria</taxon>
        <taxon>Bacillati</taxon>
        <taxon>Bacillota</taxon>
        <taxon>Bacilli</taxon>
        <taxon>Bacillales</taxon>
        <taxon>Bacillaceae</taxon>
        <taxon>Bacillus</taxon>
    </lineage>
</organism>
<dbReference type="EMBL" id="RXNT01000006">
    <property type="protein sequence ID" value="RTR32468.1"/>
    <property type="molecule type" value="Genomic_DNA"/>
</dbReference>
<evidence type="ECO:0000259" key="3">
    <source>
        <dbReference type="Pfam" id="PF03061"/>
    </source>
</evidence>
<dbReference type="PANTHER" id="PTHR21660:SF1">
    <property type="entry name" value="ACYL-COENZYME A THIOESTERASE 13"/>
    <property type="match status" value="1"/>
</dbReference>
<gene>
    <name evidence="4" type="ORF">EKG37_09700</name>
</gene>
<dbReference type="Pfam" id="PF03061">
    <property type="entry name" value="4HBT"/>
    <property type="match status" value="1"/>
</dbReference>
<protein>
    <submittedName>
        <fullName evidence="4">PaaI family thioesterase</fullName>
    </submittedName>
</protein>
<dbReference type="InterPro" id="IPR029069">
    <property type="entry name" value="HotDog_dom_sf"/>
</dbReference>
<evidence type="ECO:0000256" key="1">
    <source>
        <dbReference type="ARBA" id="ARBA00008324"/>
    </source>
</evidence>
<dbReference type="SUPFAM" id="SSF54637">
    <property type="entry name" value="Thioesterase/thiol ester dehydrase-isomerase"/>
    <property type="match status" value="1"/>
</dbReference>
<dbReference type="InterPro" id="IPR003736">
    <property type="entry name" value="PAAI_dom"/>
</dbReference>
<evidence type="ECO:0000313" key="4">
    <source>
        <dbReference type="EMBL" id="RTR32468.1"/>
    </source>
</evidence>
<accession>A0A431WAY6</accession>
<dbReference type="InterPro" id="IPR006683">
    <property type="entry name" value="Thioestr_dom"/>
</dbReference>
<name>A0A431WAY6_9BACI</name>
<evidence type="ECO:0000313" key="5">
    <source>
        <dbReference type="Proteomes" id="UP000271374"/>
    </source>
</evidence>
<sequence length="158" mass="17356">MKENITQLFTEILEKGSDEDLSVLQQVLEGLNNKQHTYINSLLHMEGGLKENFFEITIPLHTLVNNPLNILHAGITATVIDTCMGAMVHNALPEGFAAVTSQLNIHYIAPGIGDSITCRARIDHHGTKTMLVSADVFRSDGQKIAQASGTFFILKKNK</sequence>
<dbReference type="GO" id="GO:0047617">
    <property type="term" value="F:fatty acyl-CoA hydrolase activity"/>
    <property type="evidence" value="ECO:0007669"/>
    <property type="project" value="InterPro"/>
</dbReference>
<dbReference type="OrthoDB" id="2139465at2"/>
<keyword evidence="2" id="KW-0378">Hydrolase</keyword>
<evidence type="ECO:0000256" key="2">
    <source>
        <dbReference type="ARBA" id="ARBA00022801"/>
    </source>
</evidence>
<keyword evidence="5" id="KW-1185">Reference proteome</keyword>
<dbReference type="AlphaFoldDB" id="A0A431WAY6"/>
<dbReference type="Proteomes" id="UP000271374">
    <property type="component" value="Unassembled WGS sequence"/>
</dbReference>